<protein>
    <submittedName>
        <fullName evidence="2">Uncharacterized protein</fullName>
    </submittedName>
</protein>
<dbReference type="AlphaFoldDB" id="A0AAV7BIE7"/>
<sequence>MRGEAALEFTEAHCKAELSITAMPSAYPGPPPSHLGRGGRWVINKDHQKEQENAASALRRLLTMYKKRFSFGVQFYCFYYYYLILLFLLSIIHVINNAGKTFFSKLLCQIQLLELSK</sequence>
<gene>
    <name evidence="2" type="ORF">GDO81_011937</name>
</gene>
<organism evidence="2 3">
    <name type="scientific">Engystomops pustulosus</name>
    <name type="common">Tungara frog</name>
    <name type="synonym">Physalaemus pustulosus</name>
    <dbReference type="NCBI Taxonomy" id="76066"/>
    <lineage>
        <taxon>Eukaryota</taxon>
        <taxon>Metazoa</taxon>
        <taxon>Chordata</taxon>
        <taxon>Craniata</taxon>
        <taxon>Vertebrata</taxon>
        <taxon>Euteleostomi</taxon>
        <taxon>Amphibia</taxon>
        <taxon>Batrachia</taxon>
        <taxon>Anura</taxon>
        <taxon>Neobatrachia</taxon>
        <taxon>Hyloidea</taxon>
        <taxon>Leptodactylidae</taxon>
        <taxon>Leiuperinae</taxon>
        <taxon>Engystomops</taxon>
    </lineage>
</organism>
<reference evidence="2" key="1">
    <citation type="thesis" date="2020" institute="ProQuest LLC" country="789 East Eisenhower Parkway, Ann Arbor, MI, USA">
        <title>Comparative Genomics and Chromosome Evolution.</title>
        <authorList>
            <person name="Mudd A.B."/>
        </authorList>
    </citation>
    <scope>NUCLEOTIDE SEQUENCE</scope>
    <source>
        <strain evidence="2">237g6f4</strain>
        <tissue evidence="2">Blood</tissue>
    </source>
</reference>
<keyword evidence="1" id="KW-1133">Transmembrane helix</keyword>
<evidence type="ECO:0000313" key="3">
    <source>
        <dbReference type="Proteomes" id="UP000824782"/>
    </source>
</evidence>
<accession>A0AAV7BIE7</accession>
<dbReference type="Proteomes" id="UP000824782">
    <property type="component" value="Unassembled WGS sequence"/>
</dbReference>
<dbReference type="EMBL" id="WNYA01000005">
    <property type="protein sequence ID" value="KAG8572147.1"/>
    <property type="molecule type" value="Genomic_DNA"/>
</dbReference>
<feature type="transmembrane region" description="Helical" evidence="1">
    <location>
        <begin position="69"/>
        <end position="95"/>
    </location>
</feature>
<evidence type="ECO:0000313" key="2">
    <source>
        <dbReference type="EMBL" id="KAG8572147.1"/>
    </source>
</evidence>
<proteinExistence type="predicted"/>
<evidence type="ECO:0000256" key="1">
    <source>
        <dbReference type="SAM" id="Phobius"/>
    </source>
</evidence>
<name>A0AAV7BIE7_ENGPU</name>
<keyword evidence="1" id="KW-0472">Membrane</keyword>
<keyword evidence="3" id="KW-1185">Reference proteome</keyword>
<keyword evidence="1" id="KW-0812">Transmembrane</keyword>
<comment type="caution">
    <text evidence="2">The sequence shown here is derived from an EMBL/GenBank/DDBJ whole genome shotgun (WGS) entry which is preliminary data.</text>
</comment>